<feature type="region of interest" description="Disordered" evidence="2">
    <location>
        <begin position="388"/>
        <end position="437"/>
    </location>
</feature>
<comment type="caution">
    <text evidence="5">The sequence shown here is derived from an EMBL/GenBank/DDBJ whole genome shotgun (WGS) entry which is preliminary data.</text>
</comment>
<sequence length="761" mass="85331">MSAQLLKEIEQHGPTDAVVNRIDSLAEQDSTRLAQVVQLLDARLPEVEQQLDALVHRHGKRLYSIFADDNESTKQARQVFAASPVAFELADILMEHARTIQQLEDQLDAAHKEQSQLETLQRLDTRYQNAVGVSKAGHLCKALGMLNDLRADLESEEDAALADLKNEELSGEITRCYGEVEESARTVWHGKVSVTETALTIESGDALEDAVKAMSMLGALNKQAKALSKKIEAFFVLPILQQAKCQHAEGSIRLESSNSNGSTGLDALQQVVEYLAQKLPAEMLVLLQQYLMPAILLELQQTFLPAQLPIEVQATERIKIHIVSIREFEKKMAQLGLLSDTDLTDWIEHINHHWFVRKRDATLGQARKVILAWGGATEQVEVREDVTGRDIAQEPQNSVKQSEPTEELEEDAWGSPEWDVEDSKHTTKAKDDEEEDDAWGLDEDIPIPTTPGIQQQTFSNLTGGQKVTLSEKYMVSSLPKDLLALVDTLREEATWLDNSQSPVRSASQRLIDVVPLIMLLYRGLVPYLTQRGLPRMLLYNDLSYLATLLPRRDANLTATAESLKQFGDSFYKLEIEEKQQQLHLILDGASGFVDCTTPSQEVVCTATLQECIDLLCRLQERWEGTLSHATLLTALGNLVETVVACFTYEVMSMTDIAEQESAQLAKLGDLLSTVERKLFSNPAQDDEVQAMAAPYVPSWFKFRYCLEILEANLAYILDLYRDGSLVDFDKRELVELIQALFADSDKRRMAIGEIQGAKRWQ</sequence>
<proteinExistence type="predicted"/>
<dbReference type="GeneID" id="63784978"/>
<dbReference type="AlphaFoldDB" id="A0A1Y2FUF2"/>
<dbReference type="PANTHER" id="PTHR12205:SF0">
    <property type="entry name" value="CENTROMERE_KINETOCHORE PROTEIN ZW10 HOMOLOG"/>
    <property type="match status" value="1"/>
</dbReference>
<dbReference type="STRING" id="56484.A0A1Y2FUF2"/>
<feature type="domain" description="ZW10 C-terminal helical" evidence="4">
    <location>
        <begin position="608"/>
        <end position="753"/>
    </location>
</feature>
<gene>
    <name evidence="5" type="ORF">BCR37DRAFT_375440</name>
</gene>
<dbReference type="EMBL" id="MCFI01000001">
    <property type="protein sequence ID" value="ORY87579.1"/>
    <property type="molecule type" value="Genomic_DNA"/>
</dbReference>
<accession>A0A1Y2FUF2</accession>
<evidence type="ECO:0000259" key="3">
    <source>
        <dbReference type="Pfam" id="PF20665"/>
    </source>
</evidence>
<evidence type="ECO:0000259" key="4">
    <source>
        <dbReference type="Pfam" id="PF22766"/>
    </source>
</evidence>
<organism evidence="5 6">
    <name type="scientific">Protomyces lactucae-debilis</name>
    <dbReference type="NCBI Taxonomy" id="2754530"/>
    <lineage>
        <taxon>Eukaryota</taxon>
        <taxon>Fungi</taxon>
        <taxon>Dikarya</taxon>
        <taxon>Ascomycota</taxon>
        <taxon>Taphrinomycotina</taxon>
        <taxon>Taphrinomycetes</taxon>
        <taxon>Taphrinales</taxon>
        <taxon>Protomycetaceae</taxon>
        <taxon>Protomyces</taxon>
    </lineage>
</organism>
<dbReference type="RefSeq" id="XP_040728074.1">
    <property type="nucleotide sequence ID" value="XM_040868379.1"/>
</dbReference>
<evidence type="ECO:0008006" key="7">
    <source>
        <dbReference type="Google" id="ProtNLM"/>
    </source>
</evidence>
<keyword evidence="6" id="KW-1185">Reference proteome</keyword>
<evidence type="ECO:0000313" key="5">
    <source>
        <dbReference type="EMBL" id="ORY87579.1"/>
    </source>
</evidence>
<dbReference type="Gene3D" id="1.10.357.150">
    <property type="match status" value="1"/>
</dbReference>
<dbReference type="InterPro" id="IPR055148">
    <property type="entry name" value="ZW10_C_2"/>
</dbReference>
<dbReference type="InterPro" id="IPR046362">
    <property type="entry name" value="Zw10/DSL1_C_sf"/>
</dbReference>
<feature type="domain" description="Centromere/kinetochore protein zw10 middle" evidence="3">
    <location>
        <begin position="192"/>
        <end position="370"/>
    </location>
</feature>
<dbReference type="GO" id="GO:0005737">
    <property type="term" value="C:cytoplasm"/>
    <property type="evidence" value="ECO:0007669"/>
    <property type="project" value="GOC"/>
</dbReference>
<evidence type="ECO:0000256" key="2">
    <source>
        <dbReference type="SAM" id="MobiDB-lite"/>
    </source>
</evidence>
<protein>
    <recommendedName>
        <fullName evidence="7">Retrograde transport protein Dsl1 C-terminal domain-containing protein</fullName>
    </recommendedName>
</protein>
<dbReference type="GO" id="GO:1990423">
    <property type="term" value="C:RZZ complex"/>
    <property type="evidence" value="ECO:0007669"/>
    <property type="project" value="TreeGrafter"/>
</dbReference>
<dbReference type="Proteomes" id="UP000193685">
    <property type="component" value="Unassembled WGS sequence"/>
</dbReference>
<evidence type="ECO:0000256" key="1">
    <source>
        <dbReference type="SAM" id="Coils"/>
    </source>
</evidence>
<dbReference type="OrthoDB" id="534815at2759"/>
<dbReference type="GO" id="GO:0006888">
    <property type="term" value="P:endoplasmic reticulum to Golgi vesicle-mediated transport"/>
    <property type="evidence" value="ECO:0007669"/>
    <property type="project" value="TreeGrafter"/>
</dbReference>
<dbReference type="InterPro" id="IPR048344">
    <property type="entry name" value="Zw10_middle"/>
</dbReference>
<dbReference type="Pfam" id="PF20665">
    <property type="entry name" value="Zw10_middle"/>
    <property type="match status" value="1"/>
</dbReference>
<dbReference type="Pfam" id="PF22766">
    <property type="entry name" value="ZW10_C2"/>
    <property type="match status" value="1"/>
</dbReference>
<dbReference type="OMA" id="DWIEHIN"/>
<name>A0A1Y2FUF2_PROLT</name>
<feature type="compositionally biased region" description="Basic and acidic residues" evidence="2">
    <location>
        <begin position="421"/>
        <end position="431"/>
    </location>
</feature>
<feature type="coiled-coil region" evidence="1">
    <location>
        <begin position="93"/>
        <end position="123"/>
    </location>
</feature>
<dbReference type="GO" id="GO:0007094">
    <property type="term" value="P:mitotic spindle assembly checkpoint signaling"/>
    <property type="evidence" value="ECO:0007669"/>
    <property type="project" value="TreeGrafter"/>
</dbReference>
<keyword evidence="1" id="KW-0175">Coiled coil</keyword>
<dbReference type="PANTHER" id="PTHR12205">
    <property type="entry name" value="CENTROMERE/KINETOCHORE PROTEIN ZW10"/>
    <property type="match status" value="1"/>
</dbReference>
<evidence type="ECO:0000313" key="6">
    <source>
        <dbReference type="Proteomes" id="UP000193685"/>
    </source>
</evidence>
<reference evidence="5 6" key="1">
    <citation type="submission" date="2016-07" db="EMBL/GenBank/DDBJ databases">
        <title>Pervasive Adenine N6-methylation of Active Genes in Fungi.</title>
        <authorList>
            <consortium name="DOE Joint Genome Institute"/>
            <person name="Mondo S.J."/>
            <person name="Dannebaum R.O."/>
            <person name="Kuo R.C."/>
            <person name="Labutti K."/>
            <person name="Haridas S."/>
            <person name="Kuo A."/>
            <person name="Salamov A."/>
            <person name="Ahrendt S.R."/>
            <person name="Lipzen A."/>
            <person name="Sullivan W."/>
            <person name="Andreopoulos W.B."/>
            <person name="Clum A."/>
            <person name="Lindquist E."/>
            <person name="Daum C."/>
            <person name="Ramamoorthy G.K."/>
            <person name="Gryganskyi A."/>
            <person name="Culley D."/>
            <person name="Magnuson J.K."/>
            <person name="James T.Y."/>
            <person name="O'Malley M.A."/>
            <person name="Stajich J.E."/>
            <person name="Spatafora J.W."/>
            <person name="Visel A."/>
            <person name="Grigoriev I.V."/>
        </authorList>
    </citation>
    <scope>NUCLEOTIDE SEQUENCE [LARGE SCALE GENOMIC DNA]</scope>
    <source>
        <strain evidence="5 6">12-1054</strain>
    </source>
</reference>